<keyword evidence="3" id="KW-1185">Reference proteome</keyword>
<evidence type="ECO:0000313" key="2">
    <source>
        <dbReference type="EMBL" id="SDL05450.1"/>
    </source>
</evidence>
<evidence type="ECO:0000256" key="1">
    <source>
        <dbReference type="SAM" id="MobiDB-lite"/>
    </source>
</evidence>
<organism evidence="2 3">
    <name type="scientific">Pseudomonas indica</name>
    <dbReference type="NCBI Taxonomy" id="137658"/>
    <lineage>
        <taxon>Bacteria</taxon>
        <taxon>Pseudomonadati</taxon>
        <taxon>Pseudomonadota</taxon>
        <taxon>Gammaproteobacteria</taxon>
        <taxon>Pseudomonadales</taxon>
        <taxon>Pseudomonadaceae</taxon>
        <taxon>Pseudomonas</taxon>
    </lineage>
</organism>
<evidence type="ECO:0000313" key="3">
    <source>
        <dbReference type="Proteomes" id="UP000198706"/>
    </source>
</evidence>
<gene>
    <name evidence="2" type="ORF">SAMN05216186_11441</name>
</gene>
<name>A0A1G9GXL0_9PSED</name>
<sequence length="43" mass="4950">MSKGMDIKRETKKKPQKTAQEKRMAKRDRKSGHTLLGSHSQNP</sequence>
<dbReference type="AlphaFoldDB" id="A0A1G9GXL0"/>
<feature type="region of interest" description="Disordered" evidence="1">
    <location>
        <begin position="1"/>
        <end position="43"/>
    </location>
</feature>
<reference evidence="2 3" key="1">
    <citation type="submission" date="2016-10" db="EMBL/GenBank/DDBJ databases">
        <authorList>
            <person name="de Groot N.N."/>
        </authorList>
    </citation>
    <scope>NUCLEOTIDE SEQUENCE [LARGE SCALE GENOMIC DNA]</scope>
    <source>
        <strain evidence="2 3">JCM 21544</strain>
    </source>
</reference>
<accession>A0A1G9GXL0</accession>
<dbReference type="RefSeq" id="WP_280141671.1">
    <property type="nucleotide sequence ID" value="NZ_FNFD01000014.1"/>
</dbReference>
<protein>
    <submittedName>
        <fullName evidence="2">Uncharacterized protein</fullName>
    </submittedName>
</protein>
<dbReference type="Proteomes" id="UP000198706">
    <property type="component" value="Unassembled WGS sequence"/>
</dbReference>
<proteinExistence type="predicted"/>
<dbReference type="EMBL" id="FNFD01000014">
    <property type="protein sequence ID" value="SDL05450.1"/>
    <property type="molecule type" value="Genomic_DNA"/>
</dbReference>
<dbReference type="STRING" id="137658.SAMN05216186_11441"/>